<sequence length="485" mass="53700">MPPLLAMATASAQLHLHLAADFFDRLGSKDVTRRIRGPRLRPRFDRNPATYDGLSFLGPGICRRRAIPPLPCRSFRSENSREESDGRMAVVKDERESRQLKRKGALYAFKSMLVRLSGSDSRPAGQYRKYAEKTEEIFFSLSGGDSQMNTLIWYSWLGGIIIGTMIGANMVLEEHCKAGPRNVVVTGSTRGLGKALAREFLLSGDRVVIASRSPESVHQTVEELRENLKEGISVSGNKARKKISHAMVVGIACDVCKPEDVRKLANFAVAELGSVDIWINNAGTNKGFRPLLQFTDDDIDQIVSTNLVGSLLCTREAIRVMGSQGKGGHIFNMDGADTDQLSVAFDSSKHHFLKNASVPSGSTLRNKQMFNIICELPETVARTLVPRMRVVKGNGKAINYLTPPRILLALVTAWLRRGRWFDEQGRALYAAEADRIRNWAESRARFSFTDAMEMYAENTWVSVFSLSVVCAFIMLSSSGTAFPGT</sequence>
<name>A0A4S8IUP5_MUSBA</name>
<dbReference type="Gene3D" id="3.40.50.720">
    <property type="entry name" value="NAD(P)-binding Rossmann-like Domain"/>
    <property type="match status" value="1"/>
</dbReference>
<dbReference type="EMBL" id="PYDT01000008">
    <property type="protein sequence ID" value="THU52517.1"/>
    <property type="molecule type" value="Genomic_DNA"/>
</dbReference>
<dbReference type="AlphaFoldDB" id="A0A4S8IUP5"/>
<dbReference type="Proteomes" id="UP000317650">
    <property type="component" value="Chromosome 10"/>
</dbReference>
<dbReference type="SUPFAM" id="SSF51735">
    <property type="entry name" value="NAD(P)-binding Rossmann-fold domains"/>
    <property type="match status" value="1"/>
</dbReference>
<feature type="region of interest" description="Disordered" evidence="1">
    <location>
        <begin position="74"/>
        <end position="96"/>
    </location>
</feature>
<evidence type="ECO:0000256" key="2">
    <source>
        <dbReference type="SAM" id="Phobius"/>
    </source>
</evidence>
<dbReference type="PRINTS" id="PR00081">
    <property type="entry name" value="GDHRDH"/>
</dbReference>
<accession>A0A4S8IUP5</accession>
<reference evidence="3 4" key="1">
    <citation type="journal article" date="2019" name="Nat. Plants">
        <title>Genome sequencing of Musa balbisiana reveals subgenome evolution and function divergence in polyploid bananas.</title>
        <authorList>
            <person name="Yao X."/>
        </authorList>
    </citation>
    <scope>NUCLEOTIDE SEQUENCE [LARGE SCALE GENOMIC DNA]</scope>
    <source>
        <strain evidence="4">cv. DH-PKW</strain>
        <tissue evidence="3">Leaves</tissue>
    </source>
</reference>
<keyword evidence="4" id="KW-1185">Reference proteome</keyword>
<proteinExistence type="predicted"/>
<protein>
    <recommendedName>
        <fullName evidence="5">Chlorophyll(Ide) b reductase NYC1, chloroplastic</fullName>
    </recommendedName>
</protein>
<evidence type="ECO:0000256" key="1">
    <source>
        <dbReference type="SAM" id="MobiDB-lite"/>
    </source>
</evidence>
<comment type="caution">
    <text evidence="3">The sequence shown here is derived from an EMBL/GenBank/DDBJ whole genome shotgun (WGS) entry which is preliminary data.</text>
</comment>
<dbReference type="PANTHER" id="PTHR24314:SF21">
    <property type="entry name" value="CHLOROPHYLL(IDE) B REDUCTASE NYC1, CHLOROPLASTIC-RELATED"/>
    <property type="match status" value="1"/>
</dbReference>
<dbReference type="Pfam" id="PF00106">
    <property type="entry name" value="adh_short"/>
    <property type="match status" value="1"/>
</dbReference>
<feature type="transmembrane region" description="Helical" evidence="2">
    <location>
        <begin position="460"/>
        <end position="482"/>
    </location>
</feature>
<gene>
    <name evidence="3" type="ORF">C4D60_Mb10t04810</name>
</gene>
<dbReference type="GO" id="GO:0015996">
    <property type="term" value="P:chlorophyll catabolic process"/>
    <property type="evidence" value="ECO:0007669"/>
    <property type="project" value="TreeGrafter"/>
</dbReference>
<keyword evidence="2" id="KW-1133">Transmembrane helix</keyword>
<keyword evidence="2" id="KW-0472">Membrane</keyword>
<dbReference type="CDD" id="cd05233">
    <property type="entry name" value="SDR_c"/>
    <property type="match status" value="1"/>
</dbReference>
<feature type="compositionally biased region" description="Basic and acidic residues" evidence="1">
    <location>
        <begin position="75"/>
        <end position="96"/>
    </location>
</feature>
<feature type="transmembrane region" description="Helical" evidence="2">
    <location>
        <begin position="151"/>
        <end position="172"/>
    </location>
</feature>
<evidence type="ECO:0000313" key="3">
    <source>
        <dbReference type="EMBL" id="THU52517.1"/>
    </source>
</evidence>
<evidence type="ECO:0008006" key="5">
    <source>
        <dbReference type="Google" id="ProtNLM"/>
    </source>
</evidence>
<dbReference type="InterPro" id="IPR002347">
    <property type="entry name" value="SDR_fam"/>
</dbReference>
<dbReference type="GO" id="GO:0010304">
    <property type="term" value="P:PSII associated light-harvesting complex II catabolic process"/>
    <property type="evidence" value="ECO:0007669"/>
    <property type="project" value="TreeGrafter"/>
</dbReference>
<dbReference type="STRING" id="52838.A0A4S8IUP5"/>
<dbReference type="GO" id="GO:0034256">
    <property type="term" value="F:chlorophyll(ide) b reductase activity"/>
    <property type="evidence" value="ECO:0007669"/>
    <property type="project" value="TreeGrafter"/>
</dbReference>
<dbReference type="InterPro" id="IPR036291">
    <property type="entry name" value="NAD(P)-bd_dom_sf"/>
</dbReference>
<dbReference type="PANTHER" id="PTHR24314">
    <property type="entry name" value="NON-SPECIFIC LIPID TRANSFER PROTEIN-RELATED"/>
    <property type="match status" value="1"/>
</dbReference>
<keyword evidence="2" id="KW-0812">Transmembrane</keyword>
<organism evidence="3 4">
    <name type="scientific">Musa balbisiana</name>
    <name type="common">Banana</name>
    <dbReference type="NCBI Taxonomy" id="52838"/>
    <lineage>
        <taxon>Eukaryota</taxon>
        <taxon>Viridiplantae</taxon>
        <taxon>Streptophyta</taxon>
        <taxon>Embryophyta</taxon>
        <taxon>Tracheophyta</taxon>
        <taxon>Spermatophyta</taxon>
        <taxon>Magnoliopsida</taxon>
        <taxon>Liliopsida</taxon>
        <taxon>Zingiberales</taxon>
        <taxon>Musaceae</taxon>
        <taxon>Musa</taxon>
    </lineage>
</organism>
<dbReference type="InterPro" id="IPR052625">
    <property type="entry name" value="Chl_b_Red"/>
</dbReference>
<evidence type="ECO:0000313" key="4">
    <source>
        <dbReference type="Proteomes" id="UP000317650"/>
    </source>
</evidence>